<evidence type="ECO:0000256" key="1">
    <source>
        <dbReference type="ARBA" id="ARBA00004123"/>
    </source>
</evidence>
<evidence type="ECO:0000313" key="9">
    <source>
        <dbReference type="Proteomes" id="UP000030748"/>
    </source>
</evidence>
<evidence type="ECO:0000256" key="5">
    <source>
        <dbReference type="ARBA" id="ARBA00023204"/>
    </source>
</evidence>
<dbReference type="AlphaFoldDB" id="A0A022Q900"/>
<keyword evidence="5" id="KW-0234">DNA repair</keyword>
<keyword evidence="2" id="KW-0132">Cell division</keyword>
<keyword evidence="3" id="KW-0227">DNA damage</keyword>
<feature type="non-terminal residue" evidence="8">
    <location>
        <position position="260"/>
    </location>
</feature>
<dbReference type="GO" id="GO:0006281">
    <property type="term" value="P:DNA repair"/>
    <property type="evidence" value="ECO:0007669"/>
    <property type="project" value="UniProtKB-KW"/>
</dbReference>
<evidence type="ECO:0000256" key="3">
    <source>
        <dbReference type="ARBA" id="ARBA00022763"/>
    </source>
</evidence>
<protein>
    <submittedName>
        <fullName evidence="8">Uncharacterized protein</fullName>
    </submittedName>
</protein>
<sequence>MELVSDEELEKGLIAAGNSLLRPPSSVKELIHLLDQIEQLLSKVCQSPSTAILAALSPVSKALAAKELLKHSDADVKVGVGCCFSELIRITAPEAPEDDETMKDVFELIVSCFENLWDVSSRWYGKRGSMLESMANVRSFLIMLDIHCETMIVEMFKHFLKVDRHYDERMFESMEIVMTLVLEEIDDSSKDVLNPILATLKRENEAHHFMTTISSTLAERVIQNSVEKITPYLAKAVKSLDASFYDFGEVVASVCAQEDP</sequence>
<dbReference type="PANTHER" id="PTHR12663:SF3">
    <property type="entry name" value="SISTER CHROMATID COHESION PROTEIN PDS5 HOMOLOG C"/>
    <property type="match status" value="1"/>
</dbReference>
<organism evidence="8 9">
    <name type="scientific">Erythranthe guttata</name>
    <name type="common">Yellow monkey flower</name>
    <name type="synonym">Mimulus guttatus</name>
    <dbReference type="NCBI Taxonomy" id="4155"/>
    <lineage>
        <taxon>Eukaryota</taxon>
        <taxon>Viridiplantae</taxon>
        <taxon>Streptophyta</taxon>
        <taxon>Embryophyta</taxon>
        <taxon>Tracheophyta</taxon>
        <taxon>Spermatophyta</taxon>
        <taxon>Magnoliopsida</taxon>
        <taxon>eudicotyledons</taxon>
        <taxon>Gunneridae</taxon>
        <taxon>Pentapetalae</taxon>
        <taxon>asterids</taxon>
        <taxon>lamiids</taxon>
        <taxon>Lamiales</taxon>
        <taxon>Phrymaceae</taxon>
        <taxon>Erythranthe</taxon>
    </lineage>
</organism>
<evidence type="ECO:0000313" key="8">
    <source>
        <dbReference type="EMBL" id="EYU24089.1"/>
    </source>
</evidence>
<evidence type="ECO:0000256" key="2">
    <source>
        <dbReference type="ARBA" id="ARBA00022618"/>
    </source>
</evidence>
<dbReference type="GO" id="GO:0051301">
    <property type="term" value="P:cell division"/>
    <property type="evidence" value="ECO:0007669"/>
    <property type="project" value="UniProtKB-KW"/>
</dbReference>
<keyword evidence="4" id="KW-0498">Mitosis</keyword>
<dbReference type="EMBL" id="KI632147">
    <property type="protein sequence ID" value="EYU24089.1"/>
    <property type="molecule type" value="Genomic_DNA"/>
</dbReference>
<dbReference type="InterPro" id="IPR039776">
    <property type="entry name" value="Pds5"/>
</dbReference>
<dbReference type="STRING" id="4155.A0A022Q900"/>
<dbReference type="SUPFAM" id="SSF48371">
    <property type="entry name" value="ARM repeat"/>
    <property type="match status" value="1"/>
</dbReference>
<name>A0A022Q900_ERYGU</name>
<evidence type="ECO:0000256" key="6">
    <source>
        <dbReference type="ARBA" id="ARBA00023242"/>
    </source>
</evidence>
<gene>
    <name evidence="8" type="ORF">MIMGU_mgv1a018904mg</name>
</gene>
<keyword evidence="7" id="KW-0131">Cell cycle</keyword>
<evidence type="ECO:0000256" key="4">
    <source>
        <dbReference type="ARBA" id="ARBA00022776"/>
    </source>
</evidence>
<comment type="subcellular location">
    <subcellularLocation>
        <location evidence="1">Nucleus</location>
    </subcellularLocation>
</comment>
<dbReference type="PANTHER" id="PTHR12663">
    <property type="entry name" value="ANDROGEN INDUCED INHIBITOR OF PROLIFERATION AS3 / PDS5-RELATED"/>
    <property type="match status" value="1"/>
</dbReference>
<dbReference type="Proteomes" id="UP000030748">
    <property type="component" value="Unassembled WGS sequence"/>
</dbReference>
<keyword evidence="6" id="KW-0539">Nucleus</keyword>
<evidence type="ECO:0000256" key="7">
    <source>
        <dbReference type="ARBA" id="ARBA00023306"/>
    </source>
</evidence>
<dbReference type="Pfam" id="PF20168">
    <property type="entry name" value="PDS5"/>
    <property type="match status" value="1"/>
</dbReference>
<dbReference type="GO" id="GO:0035825">
    <property type="term" value="P:homologous recombination"/>
    <property type="evidence" value="ECO:0007669"/>
    <property type="project" value="UniProtKB-ARBA"/>
</dbReference>
<keyword evidence="9" id="KW-1185">Reference proteome</keyword>
<dbReference type="GO" id="GO:0007064">
    <property type="term" value="P:mitotic sister chromatid cohesion"/>
    <property type="evidence" value="ECO:0007669"/>
    <property type="project" value="InterPro"/>
</dbReference>
<dbReference type="GO" id="GO:0005634">
    <property type="term" value="C:nucleus"/>
    <property type="evidence" value="ECO:0007669"/>
    <property type="project" value="UniProtKB-SubCell"/>
</dbReference>
<accession>A0A022Q900</accession>
<dbReference type="InterPro" id="IPR016024">
    <property type="entry name" value="ARM-type_fold"/>
</dbReference>
<reference evidence="8 9" key="1">
    <citation type="journal article" date="2013" name="Proc. Natl. Acad. Sci. U.S.A.">
        <title>Fine-scale variation in meiotic recombination in Mimulus inferred from population shotgun sequencing.</title>
        <authorList>
            <person name="Hellsten U."/>
            <person name="Wright K.M."/>
            <person name="Jenkins J."/>
            <person name="Shu S."/>
            <person name="Yuan Y."/>
            <person name="Wessler S.R."/>
            <person name="Schmutz J."/>
            <person name="Willis J.H."/>
            <person name="Rokhsar D.S."/>
        </authorList>
    </citation>
    <scope>NUCLEOTIDE SEQUENCE [LARGE SCALE GENOMIC DNA]</scope>
    <source>
        <strain evidence="9">cv. DUN x IM62</strain>
    </source>
</reference>
<proteinExistence type="predicted"/>